<dbReference type="AlphaFoldDB" id="A0A934QR96"/>
<keyword evidence="4" id="KW-1185">Reference proteome</keyword>
<feature type="domain" description="DNA-binding phage zinc finger" evidence="2">
    <location>
        <begin position="31"/>
        <end position="75"/>
    </location>
</feature>
<feature type="region of interest" description="Disordered" evidence="1">
    <location>
        <begin position="42"/>
        <end position="81"/>
    </location>
</feature>
<gene>
    <name evidence="3" type="ORF">JHE00_12365</name>
</gene>
<evidence type="ECO:0000313" key="3">
    <source>
        <dbReference type="EMBL" id="MBK1785120.1"/>
    </source>
</evidence>
<comment type="caution">
    <text evidence="3">The sequence shown here is derived from an EMBL/GenBank/DDBJ whole genome shotgun (WGS) entry which is preliminary data.</text>
</comment>
<reference evidence="3" key="1">
    <citation type="submission" date="2020-12" db="EMBL/GenBank/DDBJ databases">
        <title>Prauserella sp. ASG 168, a novel actinomycete isolated from cave rock.</title>
        <authorList>
            <person name="Suriyachadkun C."/>
        </authorList>
    </citation>
    <scope>NUCLEOTIDE SEQUENCE</scope>
    <source>
        <strain evidence="3">ASG 168</strain>
    </source>
</reference>
<dbReference type="EMBL" id="JAENJH010000002">
    <property type="protein sequence ID" value="MBK1785120.1"/>
    <property type="molecule type" value="Genomic_DNA"/>
</dbReference>
<name>A0A934QR96_9PSEU</name>
<dbReference type="Proteomes" id="UP000635245">
    <property type="component" value="Unassembled WGS sequence"/>
</dbReference>
<proteinExistence type="predicted"/>
<feature type="compositionally biased region" description="Basic and acidic residues" evidence="1">
    <location>
        <begin position="71"/>
        <end position="81"/>
    </location>
</feature>
<evidence type="ECO:0000313" key="4">
    <source>
        <dbReference type="Proteomes" id="UP000635245"/>
    </source>
</evidence>
<evidence type="ECO:0000256" key="1">
    <source>
        <dbReference type="SAM" id="MobiDB-lite"/>
    </source>
</evidence>
<accession>A0A934QR96</accession>
<protein>
    <recommendedName>
        <fullName evidence="2">DNA-binding phage zinc finger domain-containing protein</fullName>
    </recommendedName>
</protein>
<sequence length="81" mass="8861">MTARKARGQAPTGMAPAALFWNGQAANADKAETRDNPRLRHCPWPPCGAGPNQPCTVQASRGRRRPMTGYHDARQPPRETP</sequence>
<organism evidence="3 4">
    <name type="scientific">Prauserella cavernicola</name>
    <dbReference type="NCBI Taxonomy" id="2800127"/>
    <lineage>
        <taxon>Bacteria</taxon>
        <taxon>Bacillati</taxon>
        <taxon>Actinomycetota</taxon>
        <taxon>Actinomycetes</taxon>
        <taxon>Pseudonocardiales</taxon>
        <taxon>Pseudonocardiaceae</taxon>
        <taxon>Prauserella</taxon>
    </lineage>
</organism>
<dbReference type="RefSeq" id="WP_200318010.1">
    <property type="nucleotide sequence ID" value="NZ_JAENJH010000002.1"/>
</dbReference>
<dbReference type="Pfam" id="PF24623">
    <property type="entry name" value="Phage_zn_bind_8"/>
    <property type="match status" value="1"/>
</dbReference>
<evidence type="ECO:0000259" key="2">
    <source>
        <dbReference type="Pfam" id="PF24623"/>
    </source>
</evidence>
<dbReference type="InterPro" id="IPR056911">
    <property type="entry name" value="Phage_Znf_bind_put"/>
</dbReference>